<keyword evidence="15" id="KW-0511">Multifunctional enzyme</keyword>
<evidence type="ECO:0000256" key="2">
    <source>
        <dbReference type="ARBA" id="ARBA00001946"/>
    </source>
</evidence>
<feature type="transmembrane region" description="Helical" evidence="19">
    <location>
        <begin position="338"/>
        <end position="356"/>
    </location>
</feature>
<gene>
    <name evidence="21" type="ORF">K1720_08170</name>
</gene>
<evidence type="ECO:0000256" key="19">
    <source>
        <dbReference type="SAM" id="Phobius"/>
    </source>
</evidence>
<keyword evidence="12" id="KW-0460">Magnesium</keyword>
<keyword evidence="10 19" id="KW-0812">Transmembrane</keyword>
<dbReference type="EC" id="2.7.8.34" evidence="7"/>
<dbReference type="GeneID" id="72778316"/>
<dbReference type="InterPro" id="IPR029044">
    <property type="entry name" value="Nucleotide-diphossugar_trans"/>
</dbReference>
<sequence>MKAVILAAGLGIRMGELAKGIPKCLIKVAGREILYRTMKLLEEQGIEEFIVVTNPHYMGKLKDFLEKNRFNYRILVNPYPEKGNGYSLYLSKNYVSGKFVLVMSDHIYEENFIKAALKGEGIIVDKVGKFTNNEEATKVKIKEGKIVDIGKNIEEYDAFDTGFFLLRPNIFDIAEKLLEKKEVLELTEVAKEARLKVTEVNGFFWMDIDTPEDVKKAKRLLIKNAVKDTGDGLVSRYVNRKISTRISELLVDYVEPFHMTFFSFLVGISAGLLGLFNPPFAGIVYQVSSILDGVDGEIARSAMKKTRFGGYLDSILDRYVDFFVLWSLAIYMKPSPQMWLIILLAIFGSFMVSYSTERYKGEYFVSAYTSIPVLKYLIGKRDERVFMTMLLCLAGRLDILFFLLALITHLRVLVTVYLIWRKKETNS</sequence>
<evidence type="ECO:0000256" key="12">
    <source>
        <dbReference type="ARBA" id="ARBA00022842"/>
    </source>
</evidence>
<evidence type="ECO:0000256" key="1">
    <source>
        <dbReference type="ARBA" id="ARBA00000729"/>
    </source>
</evidence>
<comment type="similarity">
    <text evidence="18">Belongs to the CDP-alcohol phosphatidyltransferase class-I family.</text>
</comment>
<evidence type="ECO:0000256" key="15">
    <source>
        <dbReference type="ARBA" id="ARBA00023268"/>
    </source>
</evidence>
<dbReference type="NCBIfam" id="NF041135">
    <property type="entry name" value="IPPtranDIPPsyn_Thcocales"/>
    <property type="match status" value="1"/>
</dbReference>
<evidence type="ECO:0000256" key="14">
    <source>
        <dbReference type="ARBA" id="ARBA00023136"/>
    </source>
</evidence>
<feature type="transmembrane region" description="Helical" evidence="19">
    <location>
        <begin position="363"/>
        <end position="379"/>
    </location>
</feature>
<comment type="similarity">
    <text evidence="4">In the C-terminal section; belongs to the CDP-alcohol phosphatidyltransferase class-I family.</text>
</comment>
<keyword evidence="11" id="KW-0479">Metal-binding</keyword>
<dbReference type="PANTHER" id="PTHR19136">
    <property type="entry name" value="MOLYBDENUM COFACTOR GUANYLYLTRANSFERASE"/>
    <property type="match status" value="1"/>
</dbReference>
<dbReference type="GO" id="GO:0016779">
    <property type="term" value="F:nucleotidyltransferase activity"/>
    <property type="evidence" value="ECO:0007669"/>
    <property type="project" value="UniProtKB-ARBA"/>
</dbReference>
<evidence type="ECO:0000256" key="8">
    <source>
        <dbReference type="ARBA" id="ARBA00018322"/>
    </source>
</evidence>
<dbReference type="EMBL" id="CP080572">
    <property type="protein sequence ID" value="USH00953.1"/>
    <property type="molecule type" value="Genomic_DNA"/>
</dbReference>
<dbReference type="SUPFAM" id="SSF53448">
    <property type="entry name" value="Nucleotide-diphospho-sugar transferases"/>
    <property type="match status" value="1"/>
</dbReference>
<feature type="transmembrane region" description="Helical" evidence="19">
    <location>
        <begin position="257"/>
        <end position="276"/>
    </location>
</feature>
<comment type="catalytic activity">
    <reaction evidence="1">
        <text>1D-myo-inositol 3-phosphate + CTP + H(+) = CDP-1L-myo-inositol + diphosphate</text>
        <dbReference type="Rhea" id="RHEA:30647"/>
        <dbReference type="ChEBI" id="CHEBI:15378"/>
        <dbReference type="ChEBI" id="CHEBI:33019"/>
        <dbReference type="ChEBI" id="CHEBI:37563"/>
        <dbReference type="ChEBI" id="CHEBI:58401"/>
        <dbReference type="ChEBI" id="CHEBI:62573"/>
        <dbReference type="EC" id="2.7.7.74"/>
    </reaction>
</comment>
<evidence type="ECO:0000256" key="17">
    <source>
        <dbReference type="ARBA" id="ARBA00054100"/>
    </source>
</evidence>
<dbReference type="InterPro" id="IPR043130">
    <property type="entry name" value="CDP-OH_PTrfase_TM_dom"/>
</dbReference>
<dbReference type="InterPro" id="IPR025877">
    <property type="entry name" value="MobA-like_NTP_Trfase"/>
</dbReference>
<organism evidence="21 22">
    <name type="scientific">Thermococcus argininiproducens</name>
    <dbReference type="NCBI Taxonomy" id="2866384"/>
    <lineage>
        <taxon>Archaea</taxon>
        <taxon>Methanobacteriati</taxon>
        <taxon>Methanobacteriota</taxon>
        <taxon>Thermococci</taxon>
        <taxon>Thermococcales</taxon>
        <taxon>Thermococcaceae</taxon>
        <taxon>Thermococcus</taxon>
    </lineage>
</organism>
<dbReference type="InterPro" id="IPR000462">
    <property type="entry name" value="CDP-OH_P_trans"/>
</dbReference>
<accession>A0A9E7MCW3</accession>
<protein>
    <recommendedName>
        <fullName evidence="8">Bifunctional IPC transferase and DIPP synthase</fullName>
        <ecNumber evidence="6">2.7.7.74</ecNumber>
        <ecNumber evidence="7">2.7.8.34</ecNumber>
    </recommendedName>
</protein>
<feature type="domain" description="MobA-like NTP transferase" evidence="20">
    <location>
        <begin position="3"/>
        <end position="108"/>
    </location>
</feature>
<evidence type="ECO:0000259" key="20">
    <source>
        <dbReference type="Pfam" id="PF12804"/>
    </source>
</evidence>
<dbReference type="FunFam" id="3.90.550.10:FF:000282">
    <property type="entry name" value="Bifunctional IPC transferase and DIPP synthase"/>
    <property type="match status" value="1"/>
</dbReference>
<keyword evidence="14 19" id="KW-0472">Membrane</keyword>
<dbReference type="Pfam" id="PF12804">
    <property type="entry name" value="NTP_transf_3"/>
    <property type="match status" value="1"/>
</dbReference>
<dbReference type="GO" id="GO:0046872">
    <property type="term" value="F:metal ion binding"/>
    <property type="evidence" value="ECO:0007669"/>
    <property type="project" value="UniProtKB-KW"/>
</dbReference>
<dbReference type="AlphaFoldDB" id="A0A9E7MCW3"/>
<dbReference type="RefSeq" id="WP_251950643.1">
    <property type="nucleotide sequence ID" value="NZ_CP080572.1"/>
</dbReference>
<evidence type="ECO:0000256" key="3">
    <source>
        <dbReference type="ARBA" id="ARBA00004141"/>
    </source>
</evidence>
<comment type="subcellular location">
    <subcellularLocation>
        <location evidence="3">Membrane</location>
        <topology evidence="3">Multi-pass membrane protein</topology>
    </subcellularLocation>
</comment>
<evidence type="ECO:0000256" key="13">
    <source>
        <dbReference type="ARBA" id="ARBA00022989"/>
    </source>
</evidence>
<evidence type="ECO:0000256" key="18">
    <source>
        <dbReference type="RuleBase" id="RU003750"/>
    </source>
</evidence>
<dbReference type="Gene3D" id="1.20.120.1760">
    <property type="match status" value="1"/>
</dbReference>
<dbReference type="GO" id="GO:0016780">
    <property type="term" value="F:phosphotransferase activity, for other substituted phosphate groups"/>
    <property type="evidence" value="ECO:0007669"/>
    <property type="project" value="InterPro"/>
</dbReference>
<dbReference type="Gene3D" id="3.90.550.10">
    <property type="entry name" value="Spore Coat Polysaccharide Biosynthesis Protein SpsA, Chain A"/>
    <property type="match status" value="1"/>
</dbReference>
<evidence type="ECO:0000256" key="7">
    <source>
        <dbReference type="ARBA" id="ARBA00013268"/>
    </source>
</evidence>
<comment type="cofactor">
    <cofactor evidence="2">
        <name>Mg(2+)</name>
        <dbReference type="ChEBI" id="CHEBI:18420"/>
    </cofactor>
</comment>
<keyword evidence="9 18" id="KW-0808">Transferase</keyword>
<name>A0A9E7MCW3_9EURY</name>
<dbReference type="InterPro" id="IPR048254">
    <property type="entry name" value="CDP_ALCOHOL_P_TRANSF_CS"/>
</dbReference>
<dbReference type="KEGG" id="thei:K1720_08170"/>
<dbReference type="GO" id="GO:0016020">
    <property type="term" value="C:membrane"/>
    <property type="evidence" value="ECO:0007669"/>
    <property type="project" value="UniProtKB-SubCell"/>
</dbReference>
<dbReference type="PANTHER" id="PTHR19136:SF84">
    <property type="entry name" value="BIFUNCTIONAL IPC TRANSFERASE AND DIPP SYNTHASE"/>
    <property type="match status" value="1"/>
</dbReference>
<evidence type="ECO:0000313" key="22">
    <source>
        <dbReference type="Proteomes" id="UP001056425"/>
    </source>
</evidence>
<evidence type="ECO:0000256" key="11">
    <source>
        <dbReference type="ARBA" id="ARBA00022723"/>
    </source>
</evidence>
<comment type="similarity">
    <text evidence="5">In the N-terminal section; belongs to the MobA family.</text>
</comment>
<evidence type="ECO:0000256" key="6">
    <source>
        <dbReference type="ARBA" id="ARBA00012504"/>
    </source>
</evidence>
<feature type="transmembrane region" description="Helical" evidence="19">
    <location>
        <begin position="399"/>
        <end position="420"/>
    </location>
</feature>
<keyword evidence="13 19" id="KW-1133">Transmembrane helix</keyword>
<dbReference type="Pfam" id="PF01066">
    <property type="entry name" value="CDP-OH_P_transf"/>
    <property type="match status" value="1"/>
</dbReference>
<evidence type="ECO:0000256" key="4">
    <source>
        <dbReference type="ARBA" id="ARBA00006982"/>
    </source>
</evidence>
<reference evidence="21 22" key="1">
    <citation type="submission" date="2021-08" db="EMBL/GenBank/DDBJ databases">
        <title>Thermococcus onnuriiensis IOH2.</title>
        <authorList>
            <person name="Park Y.-J."/>
        </authorList>
    </citation>
    <scope>NUCLEOTIDE SEQUENCE [LARGE SCALE GENOMIC DNA]</scope>
    <source>
        <strain evidence="21 22">IOH2</strain>
    </source>
</reference>
<comment type="function">
    <text evidence="17">Involved in biosynthesis of di-myo-inositol phosphate (DIP), a widespread organic solute in microorganisms adapted to hot environments. Catalyzes the condensation of CTP and L-myo-inositol-1-phosphate into CDP-L-myo-inositol, as well as the biosynthesis of di-myo-inositol-1,3'-phosphate-1'-phosphate (DIPP) from CDP-L-myo-inositol and L-myo-inositol-1-phosphate.</text>
</comment>
<dbReference type="Proteomes" id="UP001056425">
    <property type="component" value="Chromosome"/>
</dbReference>
<evidence type="ECO:0000256" key="9">
    <source>
        <dbReference type="ARBA" id="ARBA00022679"/>
    </source>
</evidence>
<dbReference type="EC" id="2.7.7.74" evidence="6"/>
<evidence type="ECO:0000256" key="16">
    <source>
        <dbReference type="ARBA" id="ARBA00049235"/>
    </source>
</evidence>
<evidence type="ECO:0000256" key="5">
    <source>
        <dbReference type="ARBA" id="ARBA00007897"/>
    </source>
</evidence>
<dbReference type="FunFam" id="1.20.120.1760:FF:000042">
    <property type="entry name" value="Bifunctional IPC transferase and DIPP synthase"/>
    <property type="match status" value="1"/>
</dbReference>
<proteinExistence type="inferred from homology"/>
<dbReference type="InterPro" id="IPR053433">
    <property type="entry name" value="IPC_transferase/DIPP_synth"/>
</dbReference>
<evidence type="ECO:0000256" key="10">
    <source>
        <dbReference type="ARBA" id="ARBA00022692"/>
    </source>
</evidence>
<evidence type="ECO:0000313" key="21">
    <source>
        <dbReference type="EMBL" id="USH00953.1"/>
    </source>
</evidence>
<dbReference type="GO" id="GO:0008654">
    <property type="term" value="P:phospholipid biosynthetic process"/>
    <property type="evidence" value="ECO:0007669"/>
    <property type="project" value="InterPro"/>
</dbReference>
<dbReference type="PROSITE" id="PS00379">
    <property type="entry name" value="CDP_ALCOHOL_P_TRANSF"/>
    <property type="match status" value="1"/>
</dbReference>
<comment type="catalytic activity">
    <reaction evidence="16">
        <text>CDP-1L-myo-inositol + 1D-myo-inositol 3-phosphate = bis(1L-myo-inositol) 3,1'-phosphate 1-phosphate + CMP + H(+)</text>
        <dbReference type="Rhea" id="RHEA:31327"/>
        <dbReference type="ChEBI" id="CHEBI:15378"/>
        <dbReference type="ChEBI" id="CHEBI:58401"/>
        <dbReference type="ChEBI" id="CHEBI:60377"/>
        <dbReference type="ChEBI" id="CHEBI:62573"/>
        <dbReference type="ChEBI" id="CHEBI:62576"/>
        <dbReference type="EC" id="2.7.8.34"/>
    </reaction>
</comment>
<keyword evidence="22" id="KW-1185">Reference proteome</keyword>